<dbReference type="GO" id="GO:0005737">
    <property type="term" value="C:cytoplasm"/>
    <property type="evidence" value="ECO:0007669"/>
    <property type="project" value="TreeGrafter"/>
</dbReference>
<sequence length="385" mass="40621">MQHLSAPWPDPAACLARMRPDAPVLFLSPATLQATARRFQCGFPGLVTYAVKANDRAEVLANLDSAGIAAFDVASPAEMRAVRAINPAAVLHYNNPVRSPDEVAAGTQMGVASWSIDEDSELDKLRDVPRGAEIAVRFALPVRGAAYDFGEKFGAAPERAADLLRRVAEGGWRPALCFHPGTQCEDPGAWESYIEAAARIAARAGVRIARLNVGGGFAAHRTGPAPDLEAVFARIGVAVTRAFGPDAPALICEPGRAMVSEAFTLAARIKAQRDGGETIFLNDGIYGGLTDLRDMGLTGRVRVLAPDGAPRRGPPRPRRIFGPTCDSLDRLPDGLALPADAAPGDYVLFAGMGAYSVAMSTGFNGYGLRDVITVLGLTGHCPHES</sequence>
<dbReference type="EC" id="4.1.1.17" evidence="6"/>
<comment type="pathway">
    <text evidence="5">Amine and polyamine biosynthesis; putrescine biosynthesis via L-ornithine pathway; putrescine from L-ornithine: step 1/1.</text>
</comment>
<evidence type="ECO:0000256" key="2">
    <source>
        <dbReference type="ARBA" id="ARBA00008872"/>
    </source>
</evidence>
<dbReference type="InterPro" id="IPR000183">
    <property type="entry name" value="Orn/DAP/Arg_de-COase"/>
</dbReference>
<dbReference type="PROSITE" id="PS00878">
    <property type="entry name" value="ODR_DC_2_1"/>
    <property type="match status" value="1"/>
</dbReference>
<dbReference type="InterPro" id="IPR002433">
    <property type="entry name" value="Orn_de-COase"/>
</dbReference>
<evidence type="ECO:0000256" key="3">
    <source>
        <dbReference type="ARBA" id="ARBA00022898"/>
    </source>
</evidence>
<comment type="similarity">
    <text evidence="2">Belongs to the Orn/Lys/Arg decarboxylase class-II family.</text>
</comment>
<dbReference type="PRINTS" id="PR01182">
    <property type="entry name" value="ORNDCRBXLASE"/>
</dbReference>
<gene>
    <name evidence="10" type="ORF">E1832_08775</name>
</gene>
<comment type="catalytic activity">
    <reaction evidence="7">
        <text>L-ornithine + H(+) = putrescine + CO2</text>
        <dbReference type="Rhea" id="RHEA:22964"/>
        <dbReference type="ChEBI" id="CHEBI:15378"/>
        <dbReference type="ChEBI" id="CHEBI:16526"/>
        <dbReference type="ChEBI" id="CHEBI:46911"/>
        <dbReference type="ChEBI" id="CHEBI:326268"/>
        <dbReference type="EC" id="4.1.1.17"/>
    </reaction>
</comment>
<dbReference type="InterPro" id="IPR022644">
    <property type="entry name" value="De-COase2_N"/>
</dbReference>
<proteinExistence type="inferred from homology"/>
<feature type="active site" description="Proton donor" evidence="8">
    <location>
        <position position="325"/>
    </location>
</feature>
<dbReference type="SUPFAM" id="SSF51419">
    <property type="entry name" value="PLP-binding barrel"/>
    <property type="match status" value="1"/>
</dbReference>
<evidence type="ECO:0000259" key="9">
    <source>
        <dbReference type="Pfam" id="PF02784"/>
    </source>
</evidence>
<evidence type="ECO:0000256" key="4">
    <source>
        <dbReference type="ARBA" id="ARBA00023239"/>
    </source>
</evidence>
<dbReference type="InterPro" id="IPR009006">
    <property type="entry name" value="Ala_racemase/Decarboxylase_C"/>
</dbReference>
<comment type="caution">
    <text evidence="10">The sequence shown here is derived from an EMBL/GenBank/DDBJ whole genome shotgun (WGS) entry which is preliminary data.</text>
</comment>
<name>A0A4R5VC78_9RHOB</name>
<dbReference type="OrthoDB" id="9802147at2"/>
<dbReference type="PANTHER" id="PTHR11482:SF6">
    <property type="entry name" value="ORNITHINE DECARBOXYLASE 1-RELATED"/>
    <property type="match status" value="1"/>
</dbReference>
<protein>
    <recommendedName>
        <fullName evidence="6">ornithine decarboxylase</fullName>
        <ecNumber evidence="6">4.1.1.17</ecNumber>
    </recommendedName>
</protein>
<dbReference type="Gene3D" id="3.20.20.10">
    <property type="entry name" value="Alanine racemase"/>
    <property type="match status" value="1"/>
</dbReference>
<dbReference type="EMBL" id="SMUV01000061">
    <property type="protein sequence ID" value="TDK49674.1"/>
    <property type="molecule type" value="Genomic_DNA"/>
</dbReference>
<dbReference type="InterPro" id="IPR022653">
    <property type="entry name" value="De-COase2_pyr-phos_BS"/>
</dbReference>
<evidence type="ECO:0000256" key="1">
    <source>
        <dbReference type="ARBA" id="ARBA00001933"/>
    </source>
</evidence>
<feature type="modified residue" description="N6-(pyridoxal phosphate)lysine" evidence="8">
    <location>
        <position position="52"/>
    </location>
</feature>
<evidence type="ECO:0000256" key="5">
    <source>
        <dbReference type="ARBA" id="ARBA00034115"/>
    </source>
</evidence>
<reference evidence="10 11" key="1">
    <citation type="submission" date="2019-03" db="EMBL/GenBank/DDBJ databases">
        <title>Ruegeria lutea sp. nov., a novel strain, isolated from marine sediment, the Masan Bay, South Korea.</title>
        <authorList>
            <person name="Kim J."/>
            <person name="Kim D.-Y."/>
            <person name="Lee S.-S."/>
        </authorList>
    </citation>
    <scope>NUCLEOTIDE SEQUENCE [LARGE SCALE GENOMIC DNA]</scope>
    <source>
        <strain evidence="10 11">318-1</strain>
    </source>
</reference>
<dbReference type="GO" id="GO:0033387">
    <property type="term" value="P:putrescine biosynthetic process from arginine, via ornithine"/>
    <property type="evidence" value="ECO:0007669"/>
    <property type="project" value="TreeGrafter"/>
</dbReference>
<evidence type="ECO:0000313" key="11">
    <source>
        <dbReference type="Proteomes" id="UP000295301"/>
    </source>
</evidence>
<keyword evidence="3 8" id="KW-0663">Pyridoxal phosphate</keyword>
<organism evidence="10 11">
    <name type="scientific">Antarcticimicrobium luteum</name>
    <dbReference type="NCBI Taxonomy" id="2547397"/>
    <lineage>
        <taxon>Bacteria</taxon>
        <taxon>Pseudomonadati</taxon>
        <taxon>Pseudomonadota</taxon>
        <taxon>Alphaproteobacteria</taxon>
        <taxon>Rhodobacterales</taxon>
        <taxon>Paracoccaceae</taxon>
        <taxon>Antarcticimicrobium</taxon>
    </lineage>
</organism>
<feature type="domain" description="Orn/DAP/Arg decarboxylase 2 N-terminal" evidence="9">
    <location>
        <begin position="33"/>
        <end position="260"/>
    </location>
</feature>
<dbReference type="PANTHER" id="PTHR11482">
    <property type="entry name" value="ARGININE/DIAMINOPIMELATE/ORNITHINE DECARBOXYLASE"/>
    <property type="match status" value="1"/>
</dbReference>
<dbReference type="Proteomes" id="UP000295301">
    <property type="component" value="Unassembled WGS sequence"/>
</dbReference>
<dbReference type="PRINTS" id="PR01179">
    <property type="entry name" value="ODADCRBXLASE"/>
</dbReference>
<evidence type="ECO:0000256" key="7">
    <source>
        <dbReference type="ARBA" id="ARBA00049127"/>
    </source>
</evidence>
<dbReference type="SUPFAM" id="SSF50621">
    <property type="entry name" value="Alanine racemase C-terminal domain-like"/>
    <property type="match status" value="1"/>
</dbReference>
<dbReference type="InterPro" id="IPR029066">
    <property type="entry name" value="PLP-binding_barrel"/>
</dbReference>
<evidence type="ECO:0000256" key="6">
    <source>
        <dbReference type="ARBA" id="ARBA00034138"/>
    </source>
</evidence>
<accession>A0A4R5VC78</accession>
<comment type="cofactor">
    <cofactor evidence="1 8">
        <name>pyridoxal 5'-phosphate</name>
        <dbReference type="ChEBI" id="CHEBI:597326"/>
    </cofactor>
</comment>
<evidence type="ECO:0000256" key="8">
    <source>
        <dbReference type="PIRSR" id="PIRSR600183-50"/>
    </source>
</evidence>
<dbReference type="Gene3D" id="2.40.37.10">
    <property type="entry name" value="Lyase, Ornithine Decarboxylase, Chain A, domain 1"/>
    <property type="match status" value="1"/>
</dbReference>
<dbReference type="AlphaFoldDB" id="A0A4R5VC78"/>
<dbReference type="Pfam" id="PF02784">
    <property type="entry name" value="Orn_Arg_deC_N"/>
    <property type="match status" value="1"/>
</dbReference>
<dbReference type="RefSeq" id="WP_133359363.1">
    <property type="nucleotide sequence ID" value="NZ_SMUV01000061.1"/>
</dbReference>
<keyword evidence="4" id="KW-0456">Lyase</keyword>
<dbReference type="GO" id="GO:0004586">
    <property type="term" value="F:ornithine decarboxylase activity"/>
    <property type="evidence" value="ECO:0007669"/>
    <property type="project" value="UniProtKB-EC"/>
</dbReference>
<evidence type="ECO:0000313" key="10">
    <source>
        <dbReference type="EMBL" id="TDK49674.1"/>
    </source>
</evidence>
<keyword evidence="11" id="KW-1185">Reference proteome</keyword>
<dbReference type="CDD" id="cd00622">
    <property type="entry name" value="PLPDE_III_ODC"/>
    <property type="match status" value="1"/>
</dbReference>